<dbReference type="RefSeq" id="WP_246418054.1">
    <property type="nucleotide sequence ID" value="NZ_JACHFD010000010.1"/>
</dbReference>
<comment type="caution">
    <text evidence="1">The sequence shown here is derived from an EMBL/GenBank/DDBJ whole genome shotgun (WGS) entry which is preliminary data.</text>
</comment>
<dbReference type="AlphaFoldDB" id="A0A840VE52"/>
<accession>A0A840VE52</accession>
<keyword evidence="2" id="KW-1185">Reference proteome</keyword>
<evidence type="ECO:0000313" key="1">
    <source>
        <dbReference type="EMBL" id="MBB5352109.1"/>
    </source>
</evidence>
<gene>
    <name evidence="1" type="ORF">HNR46_002350</name>
</gene>
<name>A0A840VE52_9BACT</name>
<evidence type="ECO:0000313" key="2">
    <source>
        <dbReference type="Proteomes" id="UP000557717"/>
    </source>
</evidence>
<sequence length="81" mass="8583">MIDEGEVSDEPPWSVFRGVWGAAFVVFGKAEFQTEGQSDGGQSDGGLPGVVDAAEEIDVMHRIWRCGGALGEDGVFHRSSG</sequence>
<protein>
    <submittedName>
        <fullName evidence="1">Uncharacterized protein</fullName>
    </submittedName>
</protein>
<reference evidence="1 2" key="1">
    <citation type="submission" date="2020-08" db="EMBL/GenBank/DDBJ databases">
        <title>Genomic Encyclopedia of Type Strains, Phase IV (KMG-IV): sequencing the most valuable type-strain genomes for metagenomic binning, comparative biology and taxonomic classification.</title>
        <authorList>
            <person name="Goeker M."/>
        </authorList>
    </citation>
    <scope>NUCLEOTIDE SEQUENCE [LARGE SCALE GENOMIC DNA]</scope>
    <source>
        <strain evidence="1 2">YC6886</strain>
    </source>
</reference>
<organism evidence="1 2">
    <name type="scientific">Haloferula luteola</name>
    <dbReference type="NCBI Taxonomy" id="595692"/>
    <lineage>
        <taxon>Bacteria</taxon>
        <taxon>Pseudomonadati</taxon>
        <taxon>Verrucomicrobiota</taxon>
        <taxon>Verrucomicrobiia</taxon>
        <taxon>Verrucomicrobiales</taxon>
        <taxon>Verrucomicrobiaceae</taxon>
        <taxon>Haloferula</taxon>
    </lineage>
</organism>
<proteinExistence type="predicted"/>
<dbReference type="Proteomes" id="UP000557717">
    <property type="component" value="Unassembled WGS sequence"/>
</dbReference>
<dbReference type="EMBL" id="JACHFD010000010">
    <property type="protein sequence ID" value="MBB5352109.1"/>
    <property type="molecule type" value="Genomic_DNA"/>
</dbReference>